<keyword evidence="3" id="KW-1185">Reference proteome</keyword>
<evidence type="ECO:0000313" key="3">
    <source>
        <dbReference type="Proteomes" id="UP000297527"/>
    </source>
</evidence>
<name>A0A4Z1ITY7_9HELO</name>
<dbReference type="GO" id="GO:0008237">
    <property type="term" value="F:metallopeptidase activity"/>
    <property type="evidence" value="ECO:0007669"/>
    <property type="project" value="InterPro"/>
</dbReference>
<proteinExistence type="predicted"/>
<evidence type="ECO:0008006" key="4">
    <source>
        <dbReference type="Google" id="ProtNLM"/>
    </source>
</evidence>
<comment type="caution">
    <text evidence="2">The sequence shown here is derived from an EMBL/GenBank/DDBJ whole genome shotgun (WGS) entry which is preliminary data.</text>
</comment>
<dbReference type="Proteomes" id="UP000297527">
    <property type="component" value="Unassembled WGS sequence"/>
</dbReference>
<sequence length="349" mass="38769">MRLSSSPLLLPFFLISFSFTSALVAAQALPVDSVWQMKDGATNGGCDANGRKDILNAWQSESWDLASNAYNYISQYSSDKFVRKACSTLFGLKSKNRVSTYPKKEEDLDEITLVFLRLQTYFGTTSGGKKAGLFCGTDWLKLVERGVDAIARDFMGNEIWIKDKPQTIKDVYNEDILINQVPFWSEDLTSYEFSVEEDFCSDDPTAKAATSGLQIFRPAATSGDRELNYGVSLCPFAFDDKDALDTLPPVPAGGNAVVLVGADGKQFGKGTSLTTTLPKSATLFHEAMHVLYGVKFLSDKEKYSLTECINTKWSAPMKRTNPENYVFFALAMWYRQHGFDFSTGKLLAI</sequence>
<organism evidence="2 3">
    <name type="scientific">Botryotinia convoluta</name>
    <dbReference type="NCBI Taxonomy" id="54673"/>
    <lineage>
        <taxon>Eukaryota</taxon>
        <taxon>Fungi</taxon>
        <taxon>Dikarya</taxon>
        <taxon>Ascomycota</taxon>
        <taxon>Pezizomycotina</taxon>
        <taxon>Leotiomycetes</taxon>
        <taxon>Helotiales</taxon>
        <taxon>Sclerotiniaceae</taxon>
        <taxon>Botryotinia</taxon>
    </lineage>
</organism>
<evidence type="ECO:0000256" key="1">
    <source>
        <dbReference type="SAM" id="SignalP"/>
    </source>
</evidence>
<gene>
    <name evidence="2" type="ORF">BCON_0017g00410</name>
</gene>
<dbReference type="OrthoDB" id="4259138at2759"/>
<reference evidence="2 3" key="1">
    <citation type="submission" date="2017-12" db="EMBL/GenBank/DDBJ databases">
        <title>Comparative genomics of Botrytis spp.</title>
        <authorList>
            <person name="Valero-Jimenez C.A."/>
            <person name="Tapia P."/>
            <person name="Veloso J."/>
            <person name="Silva-Moreno E."/>
            <person name="Staats M."/>
            <person name="Valdes J.H."/>
            <person name="Van Kan J.A.L."/>
        </authorList>
    </citation>
    <scope>NUCLEOTIDE SEQUENCE [LARGE SCALE GENOMIC DNA]</scope>
    <source>
        <strain evidence="2 3">MUCL11595</strain>
    </source>
</reference>
<dbReference type="Gene3D" id="3.40.390.10">
    <property type="entry name" value="Collagenase (Catalytic Domain)"/>
    <property type="match status" value="1"/>
</dbReference>
<evidence type="ECO:0000313" key="2">
    <source>
        <dbReference type="EMBL" id="TGO62800.1"/>
    </source>
</evidence>
<dbReference type="InterPro" id="IPR024079">
    <property type="entry name" value="MetalloPept_cat_dom_sf"/>
</dbReference>
<keyword evidence="1" id="KW-0732">Signal</keyword>
<dbReference type="AlphaFoldDB" id="A0A4Z1ITY7"/>
<dbReference type="EMBL" id="PQXN01000017">
    <property type="protein sequence ID" value="TGO62800.1"/>
    <property type="molecule type" value="Genomic_DNA"/>
</dbReference>
<protein>
    <recommendedName>
        <fullName evidence="4">Lysine-specific metallo-endopeptidase domain-containing protein</fullName>
    </recommendedName>
</protein>
<accession>A0A4Z1ITY7</accession>
<feature type="signal peptide" evidence="1">
    <location>
        <begin position="1"/>
        <end position="28"/>
    </location>
</feature>
<feature type="chain" id="PRO_5021422488" description="Lysine-specific metallo-endopeptidase domain-containing protein" evidence="1">
    <location>
        <begin position="29"/>
        <end position="349"/>
    </location>
</feature>